<keyword evidence="4" id="KW-1185">Reference proteome</keyword>
<gene>
    <name evidence="3" type="ORF">niasHT_036912</name>
</gene>
<dbReference type="EMBL" id="JBICBT010001214">
    <property type="protein sequence ID" value="KAL3078029.1"/>
    <property type="molecule type" value="Genomic_DNA"/>
</dbReference>
<evidence type="ECO:0000259" key="2">
    <source>
        <dbReference type="Pfam" id="PF01434"/>
    </source>
</evidence>
<feature type="region of interest" description="Disordered" evidence="1">
    <location>
        <begin position="1"/>
        <end position="29"/>
    </location>
</feature>
<evidence type="ECO:0000256" key="1">
    <source>
        <dbReference type="SAM" id="MobiDB-lite"/>
    </source>
</evidence>
<evidence type="ECO:0000313" key="3">
    <source>
        <dbReference type="EMBL" id="KAL3078029.1"/>
    </source>
</evidence>
<name>A0ABD2ICL6_9BILA</name>
<dbReference type="Proteomes" id="UP001620626">
    <property type="component" value="Unassembled WGS sequence"/>
</dbReference>
<proteinExistence type="predicted"/>
<dbReference type="SUPFAM" id="SSF140990">
    <property type="entry name" value="FtsH protease domain-like"/>
    <property type="match status" value="1"/>
</dbReference>
<feature type="compositionally biased region" description="Polar residues" evidence="1">
    <location>
        <begin position="19"/>
        <end position="29"/>
    </location>
</feature>
<evidence type="ECO:0000313" key="4">
    <source>
        <dbReference type="Proteomes" id="UP001620626"/>
    </source>
</evidence>
<feature type="compositionally biased region" description="Gly residues" evidence="1">
    <location>
        <begin position="1"/>
        <end position="12"/>
    </location>
</feature>
<feature type="domain" description="Peptidase M41" evidence="2">
    <location>
        <begin position="61"/>
        <end position="159"/>
    </location>
</feature>
<comment type="caution">
    <text evidence="3">The sequence shown here is derived from an EMBL/GenBank/DDBJ whole genome shotgun (WGS) entry which is preliminary data.</text>
</comment>
<dbReference type="InterPro" id="IPR000642">
    <property type="entry name" value="Peptidase_M41"/>
</dbReference>
<reference evidence="3 4" key="1">
    <citation type="submission" date="2024-10" db="EMBL/GenBank/DDBJ databases">
        <authorList>
            <person name="Kim D."/>
        </authorList>
    </citation>
    <scope>NUCLEOTIDE SEQUENCE [LARGE SCALE GENOMIC DNA]</scope>
    <source>
        <strain evidence="3">BH-2024</strain>
    </source>
</reference>
<dbReference type="AlphaFoldDB" id="A0ABD2ICL6"/>
<organism evidence="3 4">
    <name type="scientific">Heterodera trifolii</name>
    <dbReference type="NCBI Taxonomy" id="157864"/>
    <lineage>
        <taxon>Eukaryota</taxon>
        <taxon>Metazoa</taxon>
        <taxon>Ecdysozoa</taxon>
        <taxon>Nematoda</taxon>
        <taxon>Chromadorea</taxon>
        <taxon>Rhabditida</taxon>
        <taxon>Tylenchina</taxon>
        <taxon>Tylenchomorpha</taxon>
        <taxon>Tylenchoidea</taxon>
        <taxon>Heteroderidae</taxon>
        <taxon>Heteroderinae</taxon>
        <taxon>Heterodera</taxon>
    </lineage>
</organism>
<sequence>MHGSVDLGGGRGYPAKPAATTSAGRQRTKQVMPQFIKRHMRRQWANKFARLAKTSRKLLRSNKAATASHEIGHAVIIWLLGVRQFWKATIVKKGGDLGYTLHSGPSSYTRTGLKHLMVVAAAGRVAELRAVGHSTGWQQDEKDWRRAAIMKLTDFGLSKCDVHGQLRTILGTPASWHRNFYVFQNQEP</sequence>
<dbReference type="Pfam" id="PF01434">
    <property type="entry name" value="Peptidase_M41"/>
    <property type="match status" value="1"/>
</dbReference>
<dbReference type="InterPro" id="IPR037219">
    <property type="entry name" value="Peptidase_M41-like"/>
</dbReference>
<dbReference type="Gene3D" id="1.20.58.760">
    <property type="entry name" value="Peptidase M41"/>
    <property type="match status" value="1"/>
</dbReference>
<protein>
    <recommendedName>
        <fullName evidence="2">Peptidase M41 domain-containing protein</fullName>
    </recommendedName>
</protein>
<accession>A0ABD2ICL6</accession>